<dbReference type="EMBL" id="LJQT01000112">
    <property type="protein sequence ID" value="KPX92693.1"/>
    <property type="molecule type" value="Genomic_DNA"/>
</dbReference>
<keyword evidence="3" id="KW-1185">Reference proteome</keyword>
<comment type="caution">
    <text evidence="2">The sequence shown here is derived from an EMBL/GenBank/DDBJ whole genome shotgun (WGS) entry which is preliminary data.</text>
</comment>
<evidence type="ECO:0000313" key="2">
    <source>
        <dbReference type="EMBL" id="KPX92693.1"/>
    </source>
</evidence>
<feature type="chain" id="PRO_5006169989" evidence="1">
    <location>
        <begin position="25"/>
        <end position="70"/>
    </location>
</feature>
<keyword evidence="1" id="KW-0732">Signal</keyword>
<dbReference type="AlphaFoldDB" id="A0A0P9UUM4"/>
<name>A0A0P9UUM4_9PSED</name>
<organism evidence="2 3">
    <name type="scientific">Pseudomonas meliae</name>
    <dbReference type="NCBI Taxonomy" id="86176"/>
    <lineage>
        <taxon>Bacteria</taxon>
        <taxon>Pseudomonadati</taxon>
        <taxon>Pseudomonadota</taxon>
        <taxon>Gammaproteobacteria</taxon>
        <taxon>Pseudomonadales</taxon>
        <taxon>Pseudomonadaceae</taxon>
        <taxon>Pseudomonas</taxon>
    </lineage>
</organism>
<dbReference type="PATRIC" id="fig|86176.4.peg.3388"/>
<evidence type="ECO:0000256" key="1">
    <source>
        <dbReference type="SAM" id="SignalP"/>
    </source>
</evidence>
<proteinExistence type="predicted"/>
<protein>
    <submittedName>
        <fullName evidence="2">Uncharacterized protein</fullName>
    </submittedName>
</protein>
<accession>A0A0P9UUM4</accession>
<dbReference type="Proteomes" id="UP000050455">
    <property type="component" value="Unassembled WGS sequence"/>
</dbReference>
<evidence type="ECO:0000313" key="3">
    <source>
        <dbReference type="Proteomes" id="UP000050455"/>
    </source>
</evidence>
<feature type="signal peptide" evidence="1">
    <location>
        <begin position="1"/>
        <end position="24"/>
    </location>
</feature>
<sequence length="70" mass="7517">MKITFLVVALSVVAAFTLLLNSEAKEKAQRQARVDAKCAAEAENPPPPFKSSLVCVGWTHKSDLPLPPQG</sequence>
<reference evidence="2 3" key="1">
    <citation type="submission" date="2015-09" db="EMBL/GenBank/DDBJ databases">
        <title>Genome announcement of multiple Pseudomonas syringae strains.</title>
        <authorList>
            <person name="Thakur S."/>
            <person name="Wang P.W."/>
            <person name="Gong Y."/>
            <person name="Weir B.S."/>
            <person name="Guttman D.S."/>
        </authorList>
    </citation>
    <scope>NUCLEOTIDE SEQUENCE [LARGE SCALE GENOMIC DNA]</scope>
    <source>
        <strain evidence="2 3">ICMP6289</strain>
    </source>
</reference>
<dbReference type="RefSeq" id="WP_044345814.1">
    <property type="nucleotide sequence ID" value="NZ_JYHE01000237.1"/>
</dbReference>
<gene>
    <name evidence="2" type="ORF">ALO64_03052</name>
</gene>